<dbReference type="PATRIC" id="fig|1299326.3.peg.5246"/>
<name>X7YYM1_MYCKA</name>
<dbReference type="AlphaFoldDB" id="X7YYM1"/>
<organism evidence="1 2">
    <name type="scientific">Mycobacterium kansasii 662</name>
    <dbReference type="NCBI Taxonomy" id="1299326"/>
    <lineage>
        <taxon>Bacteria</taxon>
        <taxon>Bacillati</taxon>
        <taxon>Actinomycetota</taxon>
        <taxon>Actinomycetes</taxon>
        <taxon>Mycobacteriales</taxon>
        <taxon>Mycobacteriaceae</taxon>
        <taxon>Mycobacterium</taxon>
    </lineage>
</organism>
<proteinExistence type="predicted"/>
<accession>X7YYM1</accession>
<evidence type="ECO:0000313" key="1">
    <source>
        <dbReference type="EMBL" id="EUA11633.1"/>
    </source>
</evidence>
<comment type="caution">
    <text evidence="1">The sequence shown here is derived from an EMBL/GenBank/DDBJ whole genome shotgun (WGS) entry which is preliminary data.</text>
</comment>
<dbReference type="Proteomes" id="UP000020561">
    <property type="component" value="Unassembled WGS sequence"/>
</dbReference>
<dbReference type="EMBL" id="JAOA01000010">
    <property type="protein sequence ID" value="EUA11633.1"/>
    <property type="molecule type" value="Genomic_DNA"/>
</dbReference>
<protein>
    <submittedName>
        <fullName evidence="1">50S ribosomal L6 domain protein</fullName>
    </submittedName>
</protein>
<evidence type="ECO:0000313" key="2">
    <source>
        <dbReference type="Proteomes" id="UP000020561"/>
    </source>
</evidence>
<gene>
    <name evidence="1" type="ORF">I545_5449</name>
</gene>
<reference evidence="1 2" key="1">
    <citation type="submission" date="2013-12" db="EMBL/GenBank/DDBJ databases">
        <authorList>
            <person name="Brown-Elliot B."/>
            <person name="Wallace R."/>
            <person name="Lenaerts A."/>
            <person name="Ordway D."/>
            <person name="DeGroote M.A."/>
            <person name="Parker T."/>
            <person name="Sizemore C."/>
            <person name="Tallon L.J."/>
            <person name="Sadzewicz L.K."/>
            <person name="Sengamalay N."/>
            <person name="Fraser C.M."/>
            <person name="Hine E."/>
            <person name="Shefchek K.A."/>
            <person name="Das S.P."/>
            <person name="Tettelin H."/>
        </authorList>
    </citation>
    <scope>NUCLEOTIDE SEQUENCE [LARGE SCALE GENOMIC DNA]</scope>
    <source>
        <strain evidence="1 2">662</strain>
    </source>
</reference>
<sequence>MQGAVAPLIVGPRDDDGAIIVAGHRDWLGDRHVQGTLSAP</sequence>